<dbReference type="Gene3D" id="3.30.40.10">
    <property type="entry name" value="Zinc/RING finger domain, C3HC4 (zinc finger)"/>
    <property type="match status" value="1"/>
</dbReference>
<feature type="domain" description="RING-type" evidence="9">
    <location>
        <begin position="147"/>
        <end position="188"/>
    </location>
</feature>
<keyword evidence="3" id="KW-0808">Transferase</keyword>
<reference evidence="10 11" key="1">
    <citation type="submission" date="2024-12" db="EMBL/GenBank/DDBJ databases">
        <title>The unique morphological basis and parallel evolutionary history of personate flowers in Penstemon.</title>
        <authorList>
            <person name="Depatie T.H."/>
            <person name="Wessinger C.A."/>
        </authorList>
    </citation>
    <scope>NUCLEOTIDE SEQUENCE [LARGE SCALE GENOMIC DNA]</scope>
    <source>
        <strain evidence="10">WTNN_2</strain>
        <tissue evidence="10">Leaf</tissue>
    </source>
</reference>
<evidence type="ECO:0000256" key="4">
    <source>
        <dbReference type="ARBA" id="ARBA00022723"/>
    </source>
</evidence>
<evidence type="ECO:0000259" key="9">
    <source>
        <dbReference type="PROSITE" id="PS50089"/>
    </source>
</evidence>
<dbReference type="PANTHER" id="PTHR15710:SF188">
    <property type="entry name" value="E3 UBIQUITIN-PROTEIN LIGASE RING1-LIKE"/>
    <property type="match status" value="1"/>
</dbReference>
<accession>A0ABD3S593</accession>
<gene>
    <name evidence="10" type="ORF">ACJIZ3_005570</name>
</gene>
<dbReference type="Proteomes" id="UP001634393">
    <property type="component" value="Unassembled WGS sequence"/>
</dbReference>
<evidence type="ECO:0000256" key="8">
    <source>
        <dbReference type="PROSITE-ProRule" id="PRU00175"/>
    </source>
</evidence>
<proteinExistence type="predicted"/>
<dbReference type="Pfam" id="PF14369">
    <property type="entry name" value="Zn_ribbon_19"/>
    <property type="match status" value="1"/>
</dbReference>
<dbReference type="SUPFAM" id="SSF57850">
    <property type="entry name" value="RING/U-box"/>
    <property type="match status" value="1"/>
</dbReference>
<keyword evidence="5 8" id="KW-0863">Zinc-finger</keyword>
<evidence type="ECO:0000256" key="5">
    <source>
        <dbReference type="ARBA" id="ARBA00022771"/>
    </source>
</evidence>
<dbReference type="PROSITE" id="PS50089">
    <property type="entry name" value="ZF_RING_2"/>
    <property type="match status" value="1"/>
</dbReference>
<comment type="caution">
    <text evidence="10">The sequence shown here is derived from an EMBL/GenBank/DDBJ whole genome shotgun (WGS) entry which is preliminary data.</text>
</comment>
<sequence>MSSHTSTHWCYTCREPVNLQRQNTVCPNCEGGFIQELDDTISTTNQEHNQRPRLIESISNFLRQQITLRDNVSNARGLSEQGILVFSGDIPVRMPGGDYFIGPGVEEFLEHVAQNDHRDPPPASRSSIDALSIVKISKKHIRAESTCAVCKEKFELGSQVKKLPCKHLYHSDCILPWLEQRSSCPICRKEVTSQRSVNEGNNQVERGSRRSRWSYLWPFSSSRSNSSNRNEMGESSSVSYHQDNHYTEYSQWPFEY</sequence>
<name>A0ABD3S593_9LAMI</name>
<comment type="catalytic activity">
    <reaction evidence="1">
        <text>S-ubiquitinyl-[E2 ubiquitin-conjugating enzyme]-L-cysteine + [acceptor protein]-L-lysine = [E2 ubiquitin-conjugating enzyme]-L-cysteine + N(6)-ubiquitinyl-[acceptor protein]-L-lysine.</text>
        <dbReference type="EC" id="2.3.2.27"/>
    </reaction>
</comment>
<dbReference type="PANTHER" id="PTHR15710">
    <property type="entry name" value="E3 UBIQUITIN-PROTEIN LIGASE PRAJA"/>
    <property type="match status" value="1"/>
</dbReference>
<dbReference type="FunFam" id="3.30.40.10:FF:000022">
    <property type="entry name" value="E3 ubiquitin-protein ligase RING1-like"/>
    <property type="match status" value="1"/>
</dbReference>
<keyword evidence="7" id="KW-0862">Zinc</keyword>
<organism evidence="10 11">
    <name type="scientific">Penstemon smallii</name>
    <dbReference type="NCBI Taxonomy" id="265156"/>
    <lineage>
        <taxon>Eukaryota</taxon>
        <taxon>Viridiplantae</taxon>
        <taxon>Streptophyta</taxon>
        <taxon>Embryophyta</taxon>
        <taxon>Tracheophyta</taxon>
        <taxon>Spermatophyta</taxon>
        <taxon>Magnoliopsida</taxon>
        <taxon>eudicotyledons</taxon>
        <taxon>Gunneridae</taxon>
        <taxon>Pentapetalae</taxon>
        <taxon>asterids</taxon>
        <taxon>lamiids</taxon>
        <taxon>Lamiales</taxon>
        <taxon>Plantaginaceae</taxon>
        <taxon>Cheloneae</taxon>
        <taxon>Penstemon</taxon>
    </lineage>
</organism>
<dbReference type="Pfam" id="PF13639">
    <property type="entry name" value="zf-RING_2"/>
    <property type="match status" value="1"/>
</dbReference>
<dbReference type="AlphaFoldDB" id="A0ABD3S593"/>
<dbReference type="SMART" id="SM00184">
    <property type="entry name" value="RING"/>
    <property type="match status" value="1"/>
</dbReference>
<dbReference type="InterPro" id="IPR001841">
    <property type="entry name" value="Znf_RING"/>
</dbReference>
<dbReference type="EC" id="2.3.2.27" evidence="2"/>
<dbReference type="InterPro" id="IPR039525">
    <property type="entry name" value="RNF126-like_zinc-ribbon"/>
</dbReference>
<dbReference type="GO" id="GO:0008270">
    <property type="term" value="F:zinc ion binding"/>
    <property type="evidence" value="ECO:0007669"/>
    <property type="project" value="UniProtKB-KW"/>
</dbReference>
<protein>
    <recommendedName>
        <fullName evidence="2">RING-type E3 ubiquitin transferase</fullName>
        <ecNumber evidence="2">2.3.2.27</ecNumber>
    </recommendedName>
</protein>
<dbReference type="EMBL" id="JBJXBP010000007">
    <property type="protein sequence ID" value="KAL3819665.1"/>
    <property type="molecule type" value="Genomic_DNA"/>
</dbReference>
<evidence type="ECO:0000256" key="3">
    <source>
        <dbReference type="ARBA" id="ARBA00022679"/>
    </source>
</evidence>
<evidence type="ECO:0000256" key="6">
    <source>
        <dbReference type="ARBA" id="ARBA00022786"/>
    </source>
</evidence>
<dbReference type="GO" id="GO:0061630">
    <property type="term" value="F:ubiquitin protein ligase activity"/>
    <property type="evidence" value="ECO:0007669"/>
    <property type="project" value="UniProtKB-EC"/>
</dbReference>
<evidence type="ECO:0000256" key="2">
    <source>
        <dbReference type="ARBA" id="ARBA00012483"/>
    </source>
</evidence>
<keyword evidence="4" id="KW-0479">Metal-binding</keyword>
<keyword evidence="11" id="KW-1185">Reference proteome</keyword>
<dbReference type="InterPro" id="IPR013083">
    <property type="entry name" value="Znf_RING/FYVE/PHD"/>
</dbReference>
<evidence type="ECO:0000256" key="1">
    <source>
        <dbReference type="ARBA" id="ARBA00000900"/>
    </source>
</evidence>
<keyword evidence="6" id="KW-0833">Ubl conjugation pathway</keyword>
<evidence type="ECO:0000313" key="11">
    <source>
        <dbReference type="Proteomes" id="UP001634393"/>
    </source>
</evidence>
<evidence type="ECO:0000313" key="10">
    <source>
        <dbReference type="EMBL" id="KAL3819665.1"/>
    </source>
</evidence>
<evidence type="ECO:0000256" key="7">
    <source>
        <dbReference type="ARBA" id="ARBA00022833"/>
    </source>
</evidence>